<keyword evidence="3" id="KW-1185">Reference proteome</keyword>
<dbReference type="RefSeq" id="WP_273848048.1">
    <property type="nucleotide sequence ID" value="NZ_JAQQWT010000047.1"/>
</dbReference>
<dbReference type="SUPFAM" id="SSF55008">
    <property type="entry name" value="HMA, heavy metal-associated domain"/>
    <property type="match status" value="1"/>
</dbReference>
<name>A0ABV6NJ23_9BACI</name>
<dbReference type="CDD" id="cd00371">
    <property type="entry name" value="HMA"/>
    <property type="match status" value="1"/>
</dbReference>
<evidence type="ECO:0000313" key="2">
    <source>
        <dbReference type="EMBL" id="MFC0560661.1"/>
    </source>
</evidence>
<dbReference type="InterPro" id="IPR006121">
    <property type="entry name" value="HMA_dom"/>
</dbReference>
<dbReference type="Gene3D" id="3.30.70.100">
    <property type="match status" value="1"/>
</dbReference>
<feature type="domain" description="HMA" evidence="1">
    <location>
        <begin position="2"/>
        <end position="68"/>
    </location>
</feature>
<gene>
    <name evidence="2" type="ORF">ACFFH4_16880</name>
</gene>
<dbReference type="Pfam" id="PF00403">
    <property type="entry name" value="HMA"/>
    <property type="match status" value="1"/>
</dbReference>
<proteinExistence type="predicted"/>
<sequence>MKHISLQIEKMSCGHCIPDVVEALKAIDGVISAEGNENTDIVTVEFDETMLDISKMEMAVKETGHLII</sequence>
<dbReference type="InterPro" id="IPR036163">
    <property type="entry name" value="HMA_dom_sf"/>
</dbReference>
<evidence type="ECO:0000313" key="3">
    <source>
        <dbReference type="Proteomes" id="UP001589833"/>
    </source>
</evidence>
<protein>
    <submittedName>
        <fullName evidence="2">Heavy-metal-associated domain-containing protein</fullName>
    </submittedName>
</protein>
<dbReference type="PROSITE" id="PS50846">
    <property type="entry name" value="HMA_2"/>
    <property type="match status" value="1"/>
</dbReference>
<organism evidence="2 3">
    <name type="scientific">Halalkalibacter alkalisediminis</name>
    <dbReference type="NCBI Taxonomy" id="935616"/>
    <lineage>
        <taxon>Bacteria</taxon>
        <taxon>Bacillati</taxon>
        <taxon>Bacillota</taxon>
        <taxon>Bacilli</taxon>
        <taxon>Bacillales</taxon>
        <taxon>Bacillaceae</taxon>
        <taxon>Halalkalibacter</taxon>
    </lineage>
</organism>
<dbReference type="Proteomes" id="UP001589833">
    <property type="component" value="Unassembled WGS sequence"/>
</dbReference>
<comment type="caution">
    <text evidence="2">The sequence shown here is derived from an EMBL/GenBank/DDBJ whole genome shotgun (WGS) entry which is preliminary data.</text>
</comment>
<dbReference type="EMBL" id="JBHLTR010000032">
    <property type="protein sequence ID" value="MFC0560661.1"/>
    <property type="molecule type" value="Genomic_DNA"/>
</dbReference>
<reference evidence="2 3" key="1">
    <citation type="submission" date="2024-09" db="EMBL/GenBank/DDBJ databases">
        <authorList>
            <person name="Sun Q."/>
            <person name="Mori K."/>
        </authorList>
    </citation>
    <scope>NUCLEOTIDE SEQUENCE [LARGE SCALE GENOMIC DNA]</scope>
    <source>
        <strain evidence="2 3">NCAIM B.02301</strain>
    </source>
</reference>
<accession>A0ABV6NJ23</accession>
<evidence type="ECO:0000259" key="1">
    <source>
        <dbReference type="PROSITE" id="PS50846"/>
    </source>
</evidence>